<keyword evidence="3" id="KW-0067">ATP-binding</keyword>
<dbReference type="Gene3D" id="3.40.50.300">
    <property type="entry name" value="P-loop containing nucleotide triphosphate hydrolases"/>
    <property type="match status" value="2"/>
</dbReference>
<protein>
    <submittedName>
        <fullName evidence="3">DNA helicase</fullName>
    </submittedName>
</protein>
<keyword evidence="3" id="KW-0547">Nucleotide-binding</keyword>
<keyword evidence="3" id="KW-0378">Hydrolase</keyword>
<dbReference type="InterPro" id="IPR027417">
    <property type="entry name" value="P-loop_NTPase"/>
</dbReference>
<evidence type="ECO:0000259" key="1">
    <source>
        <dbReference type="SMART" id="SM00487"/>
    </source>
</evidence>
<dbReference type="GO" id="GO:0003678">
    <property type="term" value="F:DNA helicase activity"/>
    <property type="evidence" value="ECO:0007669"/>
    <property type="project" value="TreeGrafter"/>
</dbReference>
<keyword evidence="3" id="KW-0347">Helicase</keyword>
<dbReference type="InterPro" id="IPR006555">
    <property type="entry name" value="ATP-dep_Helicase_C"/>
</dbReference>
<evidence type="ECO:0000313" key="3">
    <source>
        <dbReference type="EMBL" id="DBA35388.1"/>
    </source>
</evidence>
<dbReference type="Pfam" id="PF04851">
    <property type="entry name" value="ResIII"/>
    <property type="match status" value="1"/>
</dbReference>
<evidence type="ECO:0000259" key="2">
    <source>
        <dbReference type="SMART" id="SM00491"/>
    </source>
</evidence>
<dbReference type="GO" id="GO:0006139">
    <property type="term" value="P:nucleobase-containing compound metabolic process"/>
    <property type="evidence" value="ECO:0007669"/>
    <property type="project" value="InterPro"/>
</dbReference>
<sequence length="543" mass="63765">MDTNNNDIQKYWSLKEYEPRTEQIRIIEEIITAMDLGFKNIILEAGTGIGKSAIATTIANLCDNSYILTMTNQLQKQYLDDFNYMLTEIKGRRNYTCNHGGTCEECYMEQLKEKKCNDCEYILALREALTSKNIITNYDYIWFAGNYTELFSKRDLLIMDEAHNLESKIMGLISRTLNRKSIIKNYGFDIFDKIMNKELNLKDLKEENYWINILEKLITIEKTFKNNTTDDQEIKKIDNKIQNYQTLINSLSSEDERWIIELPSKKQIISDKDFKAGLKVEFKPLTVNQYAENIFRFGETRLFLTGTLGNKDKFCEWLGLDADDTFYIYQKSPFSVSNRPIIRDYIGSMSGRDKNHKPNWRNPKAIMKIKEIVSKHAGQKGVIHTSSNEQAWYLKKNLDSKNVWVVGGSTREETLAAFEKSYKPITLIGAGIKDGVDFKGDKCRYQIIFKMPYPRLEGQIFTRNYCDPTWYKYQTIMPLMQAYGRGIRDLEDYCTTYVIDSDFDQLLNNYKYLFNEYFLEAIHPPLEDKVKRKRIKRNEEIKI</sequence>
<proteinExistence type="predicted"/>
<dbReference type="Pfam" id="PF13307">
    <property type="entry name" value="Helicase_C_2"/>
    <property type="match status" value="1"/>
</dbReference>
<dbReference type="InterPro" id="IPR045028">
    <property type="entry name" value="DinG/Rad3-like"/>
</dbReference>
<accession>A0AA86Y5A7</accession>
<feature type="domain" description="Helicase ATP-binding" evidence="1">
    <location>
        <begin position="15"/>
        <end position="207"/>
    </location>
</feature>
<dbReference type="Proteomes" id="UP001302529">
    <property type="component" value="Segment"/>
</dbReference>
<dbReference type="GO" id="GO:0003677">
    <property type="term" value="F:DNA binding"/>
    <property type="evidence" value="ECO:0007669"/>
    <property type="project" value="InterPro"/>
</dbReference>
<dbReference type="InterPro" id="IPR006935">
    <property type="entry name" value="Helicase/UvrB_N"/>
</dbReference>
<evidence type="ECO:0000313" key="4">
    <source>
        <dbReference type="Proteomes" id="UP001302529"/>
    </source>
</evidence>
<dbReference type="GO" id="GO:0005524">
    <property type="term" value="F:ATP binding"/>
    <property type="evidence" value="ECO:0007669"/>
    <property type="project" value="InterPro"/>
</dbReference>
<dbReference type="SMART" id="SM00487">
    <property type="entry name" value="DEXDc"/>
    <property type="match status" value="1"/>
</dbReference>
<dbReference type="InterPro" id="IPR014001">
    <property type="entry name" value="Helicase_ATP-bd"/>
</dbReference>
<dbReference type="SUPFAM" id="SSF52540">
    <property type="entry name" value="P-loop containing nucleoside triphosphate hydrolases"/>
    <property type="match status" value="2"/>
</dbReference>
<reference evidence="3 4" key="1">
    <citation type="journal article" date="2023" name="Nat. Microbiol.">
        <title>A compendium of viruses from methanogenic archaea reveals their diversity and adaptations to the gut environment.</title>
        <authorList>
            <person name="Medvedeva S."/>
            <person name="Borrel G."/>
            <person name="Krupovic M."/>
            <person name="Gribaldo S."/>
        </authorList>
    </citation>
    <scope>NUCLEOTIDE SEQUENCE [LARGE SCALE GENOMIC DNA]</scope>
</reference>
<dbReference type="PANTHER" id="PTHR11472">
    <property type="entry name" value="DNA REPAIR DEAD HELICASE RAD3/XP-D SUBFAMILY MEMBER"/>
    <property type="match status" value="1"/>
</dbReference>
<dbReference type="EMBL" id="BK063677">
    <property type="protein sequence ID" value="DBA35388.1"/>
    <property type="molecule type" value="Genomic_DNA"/>
</dbReference>
<name>A0AA86Y5A7_9CAUD</name>
<dbReference type="GO" id="GO:0016818">
    <property type="term" value="F:hydrolase activity, acting on acid anhydrides, in phosphorus-containing anhydrides"/>
    <property type="evidence" value="ECO:0007669"/>
    <property type="project" value="InterPro"/>
</dbReference>
<dbReference type="PANTHER" id="PTHR11472:SF34">
    <property type="entry name" value="REGULATOR OF TELOMERE ELONGATION HELICASE 1"/>
    <property type="match status" value="1"/>
</dbReference>
<gene>
    <name evidence="3" type="ORF">vir080_00015</name>
</gene>
<dbReference type="SMART" id="SM00491">
    <property type="entry name" value="HELICc2"/>
    <property type="match status" value="1"/>
</dbReference>
<dbReference type="GeneID" id="300198788"/>
<organism evidence="3 4">
    <name type="scientific">Caudoviricetes sp. vir080</name>
    <dbReference type="NCBI Taxonomy" id="3068353"/>
    <lineage>
        <taxon>Viruses</taxon>
        <taxon>Duplodnaviria</taxon>
        <taxon>Heunggongvirae</taxon>
        <taxon>Uroviricota</taxon>
        <taxon>Caudoviricetes</taxon>
    </lineage>
</organism>
<keyword evidence="4" id="KW-1185">Reference proteome</keyword>
<dbReference type="RefSeq" id="YP_013605351.1">
    <property type="nucleotide sequence ID" value="NC_133305.1"/>
</dbReference>
<feature type="domain" description="ATP-dependent helicase C-terminal" evidence="2">
    <location>
        <begin position="388"/>
        <end position="505"/>
    </location>
</feature>